<gene>
    <name evidence="6" type="ORF">ACFP3V_15530</name>
</gene>
<evidence type="ECO:0000313" key="7">
    <source>
        <dbReference type="Proteomes" id="UP001596174"/>
    </source>
</evidence>
<sequence length="396" mass="41135">GAGVERAPARRAPRWVVPVAALAVPAVVAGVVIAASGGKKAAAATVSVSPSDCGKGFTAPRPGRQTFEMHNTGSQTSEVYLIDPASNAVYGEIEGLAPGTTRTLTATIGSGDYAWRCVPTGGKAVTSAAVHVSGGGTTKAVLPVAESDLAAPLAQYKAYVDAGLAALQGQTAKLAADLRAGDLAAAKADWLTAHTQYASLGAAYGTFEDFDAKIDGRADGLPDGVHDQDFTGFLRIEYGLYHGESAAALAPLADRLAADVTGLRKAFPTQDFDPSDLPLRTHEILENTLQFELTGDTDEGSGTNLATAQANLTGTQELLTVLRPLVEKRSPTLPGTVDADIARVAALLRQAHRPDGSWIPVEQLDRRTRTTLNGAVGQLLEDLAPIPDLLEIRKSA</sequence>
<dbReference type="PANTHER" id="PTHR39192:SF1">
    <property type="entry name" value="IRON UPTAKE SYSTEM COMPONENT EFEO"/>
    <property type="match status" value="1"/>
</dbReference>
<comment type="caution">
    <text evidence="6">The sequence shown here is derived from an EMBL/GenBank/DDBJ whole genome shotgun (WGS) entry which is preliminary data.</text>
</comment>
<keyword evidence="6" id="KW-0449">Lipoprotein</keyword>
<dbReference type="InterPro" id="IPR034981">
    <property type="entry name" value="Imelysin-like_EfeO/Algp7"/>
</dbReference>
<keyword evidence="7" id="KW-1185">Reference proteome</keyword>
<dbReference type="RefSeq" id="WP_380583687.1">
    <property type="nucleotide sequence ID" value="NZ_JBHSQJ010000063.1"/>
</dbReference>
<feature type="domain" description="Imelysin-like" evidence="5">
    <location>
        <begin position="153"/>
        <end position="381"/>
    </location>
</feature>
<evidence type="ECO:0000256" key="4">
    <source>
        <dbReference type="SAM" id="Phobius"/>
    </source>
</evidence>
<keyword evidence="4" id="KW-0812">Transmembrane</keyword>
<protein>
    <submittedName>
        <fullName evidence="6">EfeM/EfeO family lipoprotein</fullName>
    </submittedName>
</protein>
<dbReference type="PANTHER" id="PTHR39192">
    <property type="entry name" value="IRON UPTAKE SYSTEM COMPONENT EFEO"/>
    <property type="match status" value="1"/>
</dbReference>
<comment type="similarity">
    <text evidence="2">Belongs to the EfeM/EfeO family.</text>
</comment>
<dbReference type="Pfam" id="PF09375">
    <property type="entry name" value="Peptidase_M75"/>
    <property type="match status" value="1"/>
</dbReference>
<evidence type="ECO:0000313" key="6">
    <source>
        <dbReference type="EMBL" id="MFC5908620.1"/>
    </source>
</evidence>
<dbReference type="CDD" id="cd14656">
    <property type="entry name" value="Imelysin-like_EfeO"/>
    <property type="match status" value="1"/>
</dbReference>
<organism evidence="6 7">
    <name type="scientific">Streptacidiphilus monticola</name>
    <dbReference type="NCBI Taxonomy" id="2161674"/>
    <lineage>
        <taxon>Bacteria</taxon>
        <taxon>Bacillati</taxon>
        <taxon>Actinomycetota</taxon>
        <taxon>Actinomycetes</taxon>
        <taxon>Kitasatosporales</taxon>
        <taxon>Streptomycetaceae</taxon>
        <taxon>Streptacidiphilus</taxon>
    </lineage>
</organism>
<dbReference type="Gene3D" id="1.20.1420.20">
    <property type="entry name" value="M75 peptidase, HXXE motif"/>
    <property type="match status" value="1"/>
</dbReference>
<dbReference type="Proteomes" id="UP001596174">
    <property type="component" value="Unassembled WGS sequence"/>
</dbReference>
<name>A0ABW1G3T8_9ACTN</name>
<keyword evidence="4" id="KW-0472">Membrane</keyword>
<feature type="transmembrane region" description="Helical" evidence="4">
    <location>
        <begin position="15"/>
        <end position="35"/>
    </location>
</feature>
<dbReference type="InterPro" id="IPR038352">
    <property type="entry name" value="Imelysin_sf"/>
</dbReference>
<evidence type="ECO:0000256" key="1">
    <source>
        <dbReference type="ARBA" id="ARBA00004196"/>
    </source>
</evidence>
<evidence type="ECO:0000256" key="2">
    <source>
        <dbReference type="ARBA" id="ARBA00005989"/>
    </source>
</evidence>
<keyword evidence="3" id="KW-0732">Signal</keyword>
<proteinExistence type="inferred from homology"/>
<dbReference type="InterPro" id="IPR018976">
    <property type="entry name" value="Imelysin-like"/>
</dbReference>
<evidence type="ECO:0000259" key="5">
    <source>
        <dbReference type="Pfam" id="PF09375"/>
    </source>
</evidence>
<dbReference type="InterPro" id="IPR050894">
    <property type="entry name" value="EfeM/EfeO_iron_uptake"/>
</dbReference>
<reference evidence="7" key="1">
    <citation type="journal article" date="2019" name="Int. J. Syst. Evol. Microbiol.">
        <title>The Global Catalogue of Microorganisms (GCM) 10K type strain sequencing project: providing services to taxonomists for standard genome sequencing and annotation.</title>
        <authorList>
            <consortium name="The Broad Institute Genomics Platform"/>
            <consortium name="The Broad Institute Genome Sequencing Center for Infectious Disease"/>
            <person name="Wu L."/>
            <person name="Ma J."/>
        </authorList>
    </citation>
    <scope>NUCLEOTIDE SEQUENCE [LARGE SCALE GENOMIC DNA]</scope>
    <source>
        <strain evidence="7">JCM 4816</strain>
    </source>
</reference>
<evidence type="ECO:0000256" key="3">
    <source>
        <dbReference type="ARBA" id="ARBA00022729"/>
    </source>
</evidence>
<dbReference type="EMBL" id="JBHSQJ010000063">
    <property type="protein sequence ID" value="MFC5908620.1"/>
    <property type="molecule type" value="Genomic_DNA"/>
</dbReference>
<keyword evidence="4" id="KW-1133">Transmembrane helix</keyword>
<accession>A0ABW1G3T8</accession>
<feature type="non-terminal residue" evidence="6">
    <location>
        <position position="1"/>
    </location>
</feature>
<comment type="subcellular location">
    <subcellularLocation>
        <location evidence="1">Cell envelope</location>
    </subcellularLocation>
</comment>